<dbReference type="AlphaFoldDB" id="X1UZS7"/>
<accession>X1UZS7</accession>
<proteinExistence type="predicted"/>
<feature type="non-terminal residue" evidence="1">
    <location>
        <position position="75"/>
    </location>
</feature>
<gene>
    <name evidence="1" type="ORF">S12H4_57430</name>
</gene>
<evidence type="ECO:0000313" key="1">
    <source>
        <dbReference type="EMBL" id="GAJ22983.1"/>
    </source>
</evidence>
<comment type="caution">
    <text evidence="1">The sequence shown here is derived from an EMBL/GenBank/DDBJ whole genome shotgun (WGS) entry which is preliminary data.</text>
</comment>
<protein>
    <submittedName>
        <fullName evidence="1">Uncharacterized protein</fullName>
    </submittedName>
</protein>
<dbReference type="EMBL" id="BARW01037144">
    <property type="protein sequence ID" value="GAJ22983.1"/>
    <property type="molecule type" value="Genomic_DNA"/>
</dbReference>
<organism evidence="1">
    <name type="scientific">marine sediment metagenome</name>
    <dbReference type="NCBI Taxonomy" id="412755"/>
    <lineage>
        <taxon>unclassified sequences</taxon>
        <taxon>metagenomes</taxon>
        <taxon>ecological metagenomes</taxon>
    </lineage>
</organism>
<name>X1UZS7_9ZZZZ</name>
<sequence>MKKIMKKNKYRDLGSKAVVLGIALVFVFSAFIPAVGSQVGSITNEISSEDKDINIGTEESIDNLFSDNSKDSKSG</sequence>
<reference evidence="1" key="1">
    <citation type="journal article" date="2014" name="Front. Microbiol.">
        <title>High frequency of phylogenetically diverse reductive dehalogenase-homologous genes in deep subseafloor sedimentary metagenomes.</title>
        <authorList>
            <person name="Kawai M."/>
            <person name="Futagami T."/>
            <person name="Toyoda A."/>
            <person name="Takaki Y."/>
            <person name="Nishi S."/>
            <person name="Hori S."/>
            <person name="Arai W."/>
            <person name="Tsubouchi T."/>
            <person name="Morono Y."/>
            <person name="Uchiyama I."/>
            <person name="Ito T."/>
            <person name="Fujiyama A."/>
            <person name="Inagaki F."/>
            <person name="Takami H."/>
        </authorList>
    </citation>
    <scope>NUCLEOTIDE SEQUENCE</scope>
    <source>
        <strain evidence="1">Expedition CK06-06</strain>
    </source>
</reference>